<keyword evidence="1" id="KW-0472">Membrane</keyword>
<keyword evidence="1" id="KW-0812">Transmembrane</keyword>
<accession>A0AAQ3S064</accession>
<dbReference type="AlphaFoldDB" id="A0AAQ3S064"/>
<organism evidence="2 3">
    <name type="scientific">Vigna mungo</name>
    <name type="common">Black gram</name>
    <name type="synonym">Phaseolus mungo</name>
    <dbReference type="NCBI Taxonomy" id="3915"/>
    <lineage>
        <taxon>Eukaryota</taxon>
        <taxon>Viridiplantae</taxon>
        <taxon>Streptophyta</taxon>
        <taxon>Embryophyta</taxon>
        <taxon>Tracheophyta</taxon>
        <taxon>Spermatophyta</taxon>
        <taxon>Magnoliopsida</taxon>
        <taxon>eudicotyledons</taxon>
        <taxon>Gunneridae</taxon>
        <taxon>Pentapetalae</taxon>
        <taxon>rosids</taxon>
        <taxon>fabids</taxon>
        <taxon>Fabales</taxon>
        <taxon>Fabaceae</taxon>
        <taxon>Papilionoideae</taxon>
        <taxon>50 kb inversion clade</taxon>
        <taxon>NPAAA clade</taxon>
        <taxon>indigoferoid/millettioid clade</taxon>
        <taxon>Phaseoleae</taxon>
        <taxon>Vigna</taxon>
    </lineage>
</organism>
<proteinExistence type="predicted"/>
<feature type="transmembrane region" description="Helical" evidence="1">
    <location>
        <begin position="67"/>
        <end position="92"/>
    </location>
</feature>
<dbReference type="Proteomes" id="UP001374535">
    <property type="component" value="Chromosome 5"/>
</dbReference>
<sequence length="145" mass="16312">MQCGLKDTNSRSIQRLGLVREKIGNIGRASFLRKIHGIYCWLIQIRIFAFCPPILDSNAHFLVLSKSFAMNICLCFPFHSLFLGFCIVIIGLQGQLESLIILLREIACTESSSSFDSSKKVVLFLDPLLPPKPGNFSVCDTLFWL</sequence>
<evidence type="ECO:0000313" key="3">
    <source>
        <dbReference type="Proteomes" id="UP001374535"/>
    </source>
</evidence>
<evidence type="ECO:0000313" key="2">
    <source>
        <dbReference type="EMBL" id="WVZ11628.1"/>
    </source>
</evidence>
<name>A0AAQ3S064_VIGMU</name>
<dbReference type="EMBL" id="CP144696">
    <property type="protein sequence ID" value="WVZ11628.1"/>
    <property type="molecule type" value="Genomic_DNA"/>
</dbReference>
<keyword evidence="1" id="KW-1133">Transmembrane helix</keyword>
<keyword evidence="3" id="KW-1185">Reference proteome</keyword>
<reference evidence="2 3" key="1">
    <citation type="journal article" date="2023" name="Life. Sci Alliance">
        <title>Evolutionary insights into 3D genome organization and epigenetic landscape of Vigna mungo.</title>
        <authorList>
            <person name="Junaid A."/>
            <person name="Singh B."/>
            <person name="Bhatia S."/>
        </authorList>
    </citation>
    <scope>NUCLEOTIDE SEQUENCE [LARGE SCALE GENOMIC DNA]</scope>
    <source>
        <strain evidence="2">Urdbean</strain>
    </source>
</reference>
<gene>
    <name evidence="2" type="ORF">V8G54_016158</name>
</gene>
<evidence type="ECO:0000256" key="1">
    <source>
        <dbReference type="SAM" id="Phobius"/>
    </source>
</evidence>
<protein>
    <submittedName>
        <fullName evidence="2">Uncharacterized protein</fullName>
    </submittedName>
</protein>